<sequence>MTDMTQSCCGPEQAVGGGQRMLEVHFTALSDYFAPDDDRWLQQIRLLHEALEEQTPGALTSRSGTPSETQSGTKGAATDLVLLLATPSVVAGAVKVFTSWLNRDRGRTVHVTWNNDGRRGEFTVSGDVVDAATVQAALEHGLRAAGGSAQDSDSSTSDDSAPGPRSDG</sequence>
<gene>
    <name evidence="2" type="ORF">ACI2L5_06220</name>
</gene>
<evidence type="ECO:0000313" key="3">
    <source>
        <dbReference type="Proteomes" id="UP001620295"/>
    </source>
</evidence>
<name>A0ABW8LF31_9ACTN</name>
<accession>A0ABW8LF31</accession>
<dbReference type="RefSeq" id="WP_404745787.1">
    <property type="nucleotide sequence ID" value="NZ_JBJDQH010000002.1"/>
</dbReference>
<feature type="region of interest" description="Disordered" evidence="1">
    <location>
        <begin position="142"/>
        <end position="168"/>
    </location>
</feature>
<dbReference type="Pfam" id="PF19953">
    <property type="entry name" value="EACC1"/>
    <property type="match status" value="1"/>
</dbReference>
<protein>
    <submittedName>
        <fullName evidence="2">Uncharacterized protein</fullName>
    </submittedName>
</protein>
<reference evidence="2 3" key="1">
    <citation type="submission" date="2024-11" db="EMBL/GenBank/DDBJ databases">
        <title>The Natural Products Discovery Center: Release of the First 8490 Sequenced Strains for Exploring Actinobacteria Biosynthetic Diversity.</title>
        <authorList>
            <person name="Kalkreuter E."/>
            <person name="Kautsar S.A."/>
            <person name="Yang D."/>
            <person name="Bader C.D."/>
            <person name="Teijaro C.N."/>
            <person name="Fluegel L."/>
            <person name="Davis C.M."/>
            <person name="Simpson J.R."/>
            <person name="Lauterbach L."/>
            <person name="Steele A.D."/>
            <person name="Gui C."/>
            <person name="Meng S."/>
            <person name="Li G."/>
            <person name="Viehrig K."/>
            <person name="Ye F."/>
            <person name="Su P."/>
            <person name="Kiefer A.F."/>
            <person name="Nichols A."/>
            <person name="Cepeda A.J."/>
            <person name="Yan W."/>
            <person name="Fan B."/>
            <person name="Jiang Y."/>
            <person name="Adhikari A."/>
            <person name="Zheng C.-J."/>
            <person name="Schuster L."/>
            <person name="Cowan T.M."/>
            <person name="Smanski M.J."/>
            <person name="Chevrette M.G."/>
            <person name="De Carvalho L.P.S."/>
            <person name="Shen B."/>
        </authorList>
    </citation>
    <scope>NUCLEOTIDE SEQUENCE [LARGE SCALE GENOMIC DNA]</scope>
    <source>
        <strain evidence="2 3">NPDC020863</strain>
    </source>
</reference>
<dbReference type="Proteomes" id="UP001620295">
    <property type="component" value="Unassembled WGS sequence"/>
</dbReference>
<dbReference type="InterPro" id="IPR045428">
    <property type="entry name" value="EACC1"/>
</dbReference>
<organism evidence="2 3">
    <name type="scientific">Streptomyces milbemycinicus</name>
    <dbReference type="NCBI Taxonomy" id="476552"/>
    <lineage>
        <taxon>Bacteria</taxon>
        <taxon>Bacillati</taxon>
        <taxon>Actinomycetota</taxon>
        <taxon>Actinomycetes</taxon>
        <taxon>Kitasatosporales</taxon>
        <taxon>Streptomycetaceae</taxon>
        <taxon>Streptomyces</taxon>
    </lineage>
</organism>
<comment type="caution">
    <text evidence="2">The sequence shown here is derived from an EMBL/GenBank/DDBJ whole genome shotgun (WGS) entry which is preliminary data.</text>
</comment>
<evidence type="ECO:0000256" key="1">
    <source>
        <dbReference type="SAM" id="MobiDB-lite"/>
    </source>
</evidence>
<keyword evidence="3" id="KW-1185">Reference proteome</keyword>
<dbReference type="EMBL" id="JBJDQH010000002">
    <property type="protein sequence ID" value="MFK4264522.1"/>
    <property type="molecule type" value="Genomic_DNA"/>
</dbReference>
<proteinExistence type="predicted"/>
<feature type="compositionally biased region" description="Low complexity" evidence="1">
    <location>
        <begin position="145"/>
        <end position="161"/>
    </location>
</feature>
<evidence type="ECO:0000313" key="2">
    <source>
        <dbReference type="EMBL" id="MFK4264522.1"/>
    </source>
</evidence>